<evidence type="ECO:0000313" key="1">
    <source>
        <dbReference type="EMBL" id="ACU03131.1"/>
    </source>
</evidence>
<dbReference type="STRING" id="485917.Phep_0909"/>
<dbReference type="EMBL" id="CP001681">
    <property type="protein sequence ID" value="ACU03131.1"/>
    <property type="molecule type" value="Genomic_DNA"/>
</dbReference>
<accession>C6Y2R8</accession>
<dbReference type="KEGG" id="phe:Phep_0909"/>
<keyword evidence="2" id="KW-1185">Reference proteome</keyword>
<dbReference type="HOGENOM" id="CLU_1203900_0_0_10"/>
<proteinExistence type="predicted"/>
<dbReference type="Proteomes" id="UP000000852">
    <property type="component" value="Chromosome"/>
</dbReference>
<dbReference type="OrthoDB" id="9792011at2"/>
<name>C6Y2R8_PEDHD</name>
<dbReference type="RefSeq" id="WP_012781075.1">
    <property type="nucleotide sequence ID" value="NC_013061.1"/>
</dbReference>
<evidence type="ECO:0008006" key="3">
    <source>
        <dbReference type="Google" id="ProtNLM"/>
    </source>
</evidence>
<dbReference type="eggNOG" id="ENOG5032UM9">
    <property type="taxonomic scope" value="Bacteria"/>
</dbReference>
<dbReference type="PROSITE" id="PS51257">
    <property type="entry name" value="PROKAR_LIPOPROTEIN"/>
    <property type="match status" value="1"/>
</dbReference>
<sequence>MRNFVIYLFIIALLLGCKDEKTRPEEIGTILVINAITGAGAVKVNPTGKSKAWSSFVLQTAYPAGTLYYATTGNANFTIVPVSDTTRILFNRSFSLKAKMYTLYLSGTSAATDTMLREEVNYPNIITAGSNIPSSADSIVNVRFVNLSANSPNLKVRLSTVTTNEVDNLPYKSITAFKAYPARLASTVYSFQIRRADTDALITTFNFSATSANRFKNVVLVMRGVFGTTTGTAPFGITTINYF</sequence>
<protein>
    <recommendedName>
        <fullName evidence="3">DUF4397 domain-containing protein</fullName>
    </recommendedName>
</protein>
<gene>
    <name evidence="1" type="ordered locus">Phep_0909</name>
</gene>
<evidence type="ECO:0000313" key="2">
    <source>
        <dbReference type="Proteomes" id="UP000000852"/>
    </source>
</evidence>
<dbReference type="AlphaFoldDB" id="C6Y2R8"/>
<organism evidence="1 2">
    <name type="scientific">Pedobacter heparinus (strain ATCC 13125 / DSM 2366 / CIP 104194 / JCM 7457 / NBRC 12017 / NCIMB 9290 / NRRL B-14731 / HIM 762-3)</name>
    <dbReference type="NCBI Taxonomy" id="485917"/>
    <lineage>
        <taxon>Bacteria</taxon>
        <taxon>Pseudomonadati</taxon>
        <taxon>Bacteroidota</taxon>
        <taxon>Sphingobacteriia</taxon>
        <taxon>Sphingobacteriales</taxon>
        <taxon>Sphingobacteriaceae</taxon>
        <taxon>Pedobacter</taxon>
    </lineage>
</organism>
<reference evidence="1 2" key="1">
    <citation type="journal article" date="2009" name="Stand. Genomic Sci.">
        <title>Complete genome sequence of Pedobacter heparinus type strain (HIM 762-3).</title>
        <authorList>
            <person name="Han C."/>
            <person name="Spring S."/>
            <person name="Lapidus A."/>
            <person name="Del Rio T.G."/>
            <person name="Tice H."/>
            <person name="Copeland A."/>
            <person name="Cheng J.F."/>
            <person name="Lucas S."/>
            <person name="Chen F."/>
            <person name="Nolan M."/>
            <person name="Bruce D."/>
            <person name="Goodwin L."/>
            <person name="Pitluck S."/>
            <person name="Ivanova N."/>
            <person name="Mavromatis K."/>
            <person name="Mikhailova N."/>
            <person name="Pati A."/>
            <person name="Chen A."/>
            <person name="Palaniappan K."/>
            <person name="Land M."/>
            <person name="Hauser L."/>
            <person name="Chang Y.J."/>
            <person name="Jeffries C.C."/>
            <person name="Saunders E."/>
            <person name="Chertkov O."/>
            <person name="Brettin T."/>
            <person name="Goker M."/>
            <person name="Rohde M."/>
            <person name="Bristow J."/>
            <person name="Eisen J.A."/>
            <person name="Markowitz V."/>
            <person name="Hugenholtz P."/>
            <person name="Kyrpides N.C."/>
            <person name="Klenk H.P."/>
            <person name="Detter J.C."/>
        </authorList>
    </citation>
    <scope>NUCLEOTIDE SEQUENCE [LARGE SCALE GENOMIC DNA]</scope>
    <source>
        <strain evidence="2">ATCC 13125 / DSM 2366 / CIP 104194 / JCM 7457 / NBRC 12017 / NCIMB 9290 / NRRL B-14731 / HIM 762-3</strain>
    </source>
</reference>